<dbReference type="InterPro" id="IPR000587">
    <property type="entry name" value="Creatinase_N"/>
</dbReference>
<keyword evidence="3 6" id="KW-0479">Metal-binding</keyword>
<keyword evidence="10" id="KW-1185">Reference proteome</keyword>
<dbReference type="Proteomes" id="UP000029431">
    <property type="component" value="Chromosome"/>
</dbReference>
<keyword evidence="4" id="KW-0378">Hydrolase</keyword>
<dbReference type="EMBL" id="CP003355">
    <property type="protein sequence ID" value="AHD05858.1"/>
    <property type="molecule type" value="Genomic_DNA"/>
</dbReference>
<evidence type="ECO:0000256" key="5">
    <source>
        <dbReference type="ARBA" id="ARBA00023211"/>
    </source>
</evidence>
<dbReference type="InterPro" id="IPR050659">
    <property type="entry name" value="Peptidase_M24B"/>
</dbReference>
<dbReference type="Gene3D" id="3.90.230.10">
    <property type="entry name" value="Creatinase/methionine aminopeptidase superfamily"/>
    <property type="match status" value="1"/>
</dbReference>
<evidence type="ECO:0000256" key="2">
    <source>
        <dbReference type="ARBA" id="ARBA00008766"/>
    </source>
</evidence>
<dbReference type="Gene3D" id="3.40.350.10">
    <property type="entry name" value="Creatinase/prolidase N-terminal domain"/>
    <property type="match status" value="1"/>
</dbReference>
<dbReference type="PROSITE" id="PS00491">
    <property type="entry name" value="PROLINE_PEPTIDASE"/>
    <property type="match status" value="1"/>
</dbReference>
<dbReference type="SUPFAM" id="SSF55920">
    <property type="entry name" value="Creatinase/aminopeptidase"/>
    <property type="match status" value="1"/>
</dbReference>
<evidence type="ECO:0000256" key="3">
    <source>
        <dbReference type="ARBA" id="ARBA00022723"/>
    </source>
</evidence>
<dbReference type="InterPro" id="IPR000994">
    <property type="entry name" value="Pept_M24"/>
</dbReference>
<dbReference type="AlphaFoldDB" id="V9W6U5"/>
<dbReference type="PATRIC" id="fig|697284.3.peg.1994"/>
<protein>
    <submittedName>
        <fullName evidence="9">Putative dipeptidase YkvY</fullName>
    </submittedName>
</protein>
<comment type="cofactor">
    <cofactor evidence="1">
        <name>Mn(2+)</name>
        <dbReference type="ChEBI" id="CHEBI:29035"/>
    </cofactor>
</comment>
<evidence type="ECO:0000259" key="7">
    <source>
        <dbReference type="Pfam" id="PF00557"/>
    </source>
</evidence>
<evidence type="ECO:0000313" key="10">
    <source>
        <dbReference type="Proteomes" id="UP000029431"/>
    </source>
</evidence>
<dbReference type="PANTHER" id="PTHR46112:SF10">
    <property type="entry name" value="DIPEPTIDASE YKVY-RELATED"/>
    <property type="match status" value="1"/>
</dbReference>
<dbReference type="SUPFAM" id="SSF53092">
    <property type="entry name" value="Creatinase/prolidase N-terminal domain"/>
    <property type="match status" value="1"/>
</dbReference>
<name>V9W6U5_9BACL</name>
<dbReference type="InterPro" id="IPR036005">
    <property type="entry name" value="Creatinase/aminopeptidase-like"/>
</dbReference>
<proteinExistence type="inferred from homology"/>
<dbReference type="FunFam" id="3.90.230.10:FF:000014">
    <property type="entry name" value="Aminopeptidase P family protein"/>
    <property type="match status" value="1"/>
</dbReference>
<dbReference type="GO" id="GO:0016787">
    <property type="term" value="F:hydrolase activity"/>
    <property type="evidence" value="ECO:0007669"/>
    <property type="project" value="UniProtKB-KW"/>
</dbReference>
<gene>
    <name evidence="9" type="primary">ykvY</name>
    <name evidence="9" type="ORF">ERIC2_c20680</name>
</gene>
<evidence type="ECO:0000256" key="6">
    <source>
        <dbReference type="RuleBase" id="RU000590"/>
    </source>
</evidence>
<dbReference type="eggNOG" id="COG0006">
    <property type="taxonomic scope" value="Bacteria"/>
</dbReference>
<dbReference type="Pfam" id="PF01321">
    <property type="entry name" value="Creatinase_N"/>
    <property type="match status" value="1"/>
</dbReference>
<dbReference type="Pfam" id="PF00557">
    <property type="entry name" value="Peptidase_M24"/>
    <property type="match status" value="1"/>
</dbReference>
<sequence length="367" mass="40943">MKVKLMNERIQRLRNYMEWEQLDALLVTLPRHVYYLTGYLSDPHERLLAVVIPRGDEPFLLVPSLDKEAAEAASCIRTIHTHSDTDNAYEVLHSLLPGKLSRLGIEKNHQTVRQFEILQDILCAETYVNVESVLREMRLIKSPEEIVKIKRAVVMIEEVLRRGLKQVKVGVTETDLVAELEYQMTKLGADGPSFASSVLSGEKAAMPHGNPGQRKIQAGEFLLFDIGVYVEGYASDITRTFAVQSYSKEQELIYQTVLQANLAGIEASRAGATLASVDLAARRVIEKAGYGPYFNHRVGHGLGLDVHEYPSLHAQAEAFLVEGMVFTIEPGIYVPNSHGVRIEDDVYISQNGPEVLTSFPKELTVIG</sequence>
<dbReference type="CDD" id="cd01092">
    <property type="entry name" value="APP-like"/>
    <property type="match status" value="1"/>
</dbReference>
<dbReference type="InterPro" id="IPR001131">
    <property type="entry name" value="Peptidase_M24B_aminopep-P_CS"/>
</dbReference>
<dbReference type="InterPro" id="IPR029149">
    <property type="entry name" value="Creatin/AminoP/Spt16_N"/>
</dbReference>
<dbReference type="PANTHER" id="PTHR46112">
    <property type="entry name" value="AMINOPEPTIDASE"/>
    <property type="match status" value="1"/>
</dbReference>
<reference evidence="9 10" key="1">
    <citation type="journal article" date="2014" name="PLoS ONE">
        <title>How to Kill the Honey Bee Larva: Genomic Potential and Virulence Mechanisms of Paenibacillus larvae.</title>
        <authorList>
            <person name="Djukic M."/>
            <person name="Brzuszkiewicz E."/>
            <person name="Funfhaus A."/>
            <person name="Voss J."/>
            <person name="Gollnow K."/>
            <person name="Poppinga L."/>
            <person name="Liesegang H."/>
            <person name="Garcia-Gonzalez E."/>
            <person name="Genersch E."/>
            <person name="Daniel R."/>
        </authorList>
    </citation>
    <scope>NUCLEOTIDE SEQUENCE [LARGE SCALE GENOMIC DNA]</scope>
    <source>
        <strain evidence="9 10">DSM 25430</strain>
    </source>
</reference>
<evidence type="ECO:0000256" key="4">
    <source>
        <dbReference type="ARBA" id="ARBA00022801"/>
    </source>
</evidence>
<keyword evidence="5" id="KW-0464">Manganese</keyword>
<dbReference type="GO" id="GO:0046872">
    <property type="term" value="F:metal ion binding"/>
    <property type="evidence" value="ECO:0007669"/>
    <property type="project" value="UniProtKB-KW"/>
</dbReference>
<dbReference type="HOGENOM" id="CLU_017266_4_2_9"/>
<feature type="domain" description="Peptidase M24" evidence="7">
    <location>
        <begin position="148"/>
        <end position="349"/>
    </location>
</feature>
<comment type="similarity">
    <text evidence="2 6">Belongs to the peptidase M24B family.</text>
</comment>
<evidence type="ECO:0000313" key="9">
    <source>
        <dbReference type="EMBL" id="AHD05858.1"/>
    </source>
</evidence>
<feature type="domain" description="Creatinase N-terminal" evidence="8">
    <location>
        <begin position="9"/>
        <end position="140"/>
    </location>
</feature>
<evidence type="ECO:0000256" key="1">
    <source>
        <dbReference type="ARBA" id="ARBA00001936"/>
    </source>
</evidence>
<evidence type="ECO:0000259" key="8">
    <source>
        <dbReference type="Pfam" id="PF01321"/>
    </source>
</evidence>
<dbReference type="KEGG" id="plv:ERIC2_c20680"/>
<accession>V9W6U5</accession>
<organism evidence="9 10">
    <name type="scientific">Paenibacillus larvae subsp. larvae DSM 25430</name>
    <dbReference type="NCBI Taxonomy" id="697284"/>
    <lineage>
        <taxon>Bacteria</taxon>
        <taxon>Bacillati</taxon>
        <taxon>Bacillota</taxon>
        <taxon>Bacilli</taxon>
        <taxon>Bacillales</taxon>
        <taxon>Paenibacillaceae</taxon>
        <taxon>Paenibacillus</taxon>
    </lineage>
</organism>